<dbReference type="AlphaFoldDB" id="A0A834MH89"/>
<sequence>MLKTSLVVLATCALVSLAEPPRWRSAARFTRFQRIEAAPAPASPTQAPVPHTVYGPPAPAPSYGPPPPSPSYGPPSNDEPTTTEAPTTTESPTTSSPAATNTTSSRLRQKPETGVYYIYHPSGVLQKVRYETNDDVRNMAFSAKLKYENVEPITGPIYTYDPQTYVFQKLQK</sequence>
<name>A0A834MH89_RHYFE</name>
<keyword evidence="4" id="KW-1185">Reference proteome</keyword>
<comment type="caution">
    <text evidence="3">The sequence shown here is derived from an EMBL/GenBank/DDBJ whole genome shotgun (WGS) entry which is preliminary data.</text>
</comment>
<accession>A0A834MH89</accession>
<organism evidence="3 4">
    <name type="scientific">Rhynchophorus ferrugineus</name>
    <name type="common">Red palm weevil</name>
    <name type="synonym">Curculio ferrugineus</name>
    <dbReference type="NCBI Taxonomy" id="354439"/>
    <lineage>
        <taxon>Eukaryota</taxon>
        <taxon>Metazoa</taxon>
        <taxon>Ecdysozoa</taxon>
        <taxon>Arthropoda</taxon>
        <taxon>Hexapoda</taxon>
        <taxon>Insecta</taxon>
        <taxon>Pterygota</taxon>
        <taxon>Neoptera</taxon>
        <taxon>Endopterygota</taxon>
        <taxon>Coleoptera</taxon>
        <taxon>Polyphaga</taxon>
        <taxon>Cucujiformia</taxon>
        <taxon>Curculionidae</taxon>
        <taxon>Dryophthorinae</taxon>
        <taxon>Rhynchophorus</taxon>
    </lineage>
</organism>
<dbReference type="OrthoDB" id="8197587at2759"/>
<protein>
    <submittedName>
        <fullName evidence="3">Uncharacterized protein</fullName>
    </submittedName>
</protein>
<feature type="compositionally biased region" description="Low complexity" evidence="1">
    <location>
        <begin position="74"/>
        <end position="105"/>
    </location>
</feature>
<gene>
    <name evidence="3" type="ORF">GWI33_006526</name>
</gene>
<evidence type="ECO:0000313" key="4">
    <source>
        <dbReference type="Proteomes" id="UP000625711"/>
    </source>
</evidence>
<keyword evidence="2" id="KW-0732">Signal</keyword>
<feature type="chain" id="PRO_5032859923" evidence="2">
    <location>
        <begin position="19"/>
        <end position="172"/>
    </location>
</feature>
<evidence type="ECO:0000256" key="1">
    <source>
        <dbReference type="SAM" id="MobiDB-lite"/>
    </source>
</evidence>
<dbReference type="Proteomes" id="UP000625711">
    <property type="component" value="Unassembled WGS sequence"/>
</dbReference>
<feature type="compositionally biased region" description="Low complexity" evidence="1">
    <location>
        <begin position="38"/>
        <end position="50"/>
    </location>
</feature>
<feature type="region of interest" description="Disordered" evidence="1">
    <location>
        <begin position="38"/>
        <end position="109"/>
    </location>
</feature>
<evidence type="ECO:0000313" key="3">
    <source>
        <dbReference type="EMBL" id="KAF7279960.1"/>
    </source>
</evidence>
<feature type="compositionally biased region" description="Pro residues" evidence="1">
    <location>
        <begin position="56"/>
        <end position="73"/>
    </location>
</feature>
<dbReference type="EMBL" id="JAACXV010000328">
    <property type="protein sequence ID" value="KAF7279960.1"/>
    <property type="molecule type" value="Genomic_DNA"/>
</dbReference>
<feature type="signal peptide" evidence="2">
    <location>
        <begin position="1"/>
        <end position="18"/>
    </location>
</feature>
<reference evidence="3" key="1">
    <citation type="submission" date="2020-08" db="EMBL/GenBank/DDBJ databases">
        <title>Genome sequencing and assembly of the red palm weevil Rhynchophorus ferrugineus.</title>
        <authorList>
            <person name="Dias G.B."/>
            <person name="Bergman C.M."/>
            <person name="Manee M."/>
        </authorList>
    </citation>
    <scope>NUCLEOTIDE SEQUENCE</scope>
    <source>
        <strain evidence="3">AA-2017</strain>
        <tissue evidence="3">Whole larva</tissue>
    </source>
</reference>
<evidence type="ECO:0000256" key="2">
    <source>
        <dbReference type="SAM" id="SignalP"/>
    </source>
</evidence>
<proteinExistence type="predicted"/>